<dbReference type="PANTHER" id="PTHR43584">
    <property type="entry name" value="NUCLEOTIDYL TRANSFERASE"/>
    <property type="match status" value="1"/>
</dbReference>
<dbReference type="InterPro" id="IPR050065">
    <property type="entry name" value="GlmU-like"/>
</dbReference>
<evidence type="ECO:0000256" key="2">
    <source>
        <dbReference type="ARBA" id="ARBA00022695"/>
    </source>
</evidence>
<dbReference type="Proteomes" id="UP000176339">
    <property type="component" value="Unassembled WGS sequence"/>
</dbReference>
<keyword evidence="1" id="KW-0808">Transferase</keyword>
<dbReference type="Pfam" id="PF00483">
    <property type="entry name" value="NTP_transferase"/>
    <property type="match status" value="1"/>
</dbReference>
<dbReference type="GO" id="GO:0016779">
    <property type="term" value="F:nucleotidyltransferase activity"/>
    <property type="evidence" value="ECO:0007669"/>
    <property type="project" value="UniProtKB-KW"/>
</dbReference>
<feature type="domain" description="Nucleotidyl transferase" evidence="3">
    <location>
        <begin position="3"/>
        <end position="179"/>
    </location>
</feature>
<reference evidence="4 5" key="1">
    <citation type="journal article" date="2016" name="Nat. Commun.">
        <title>Thousands of microbial genomes shed light on interconnected biogeochemical processes in an aquifer system.</title>
        <authorList>
            <person name="Anantharaman K."/>
            <person name="Brown C.T."/>
            <person name="Hug L.A."/>
            <person name="Sharon I."/>
            <person name="Castelle C.J."/>
            <person name="Probst A.J."/>
            <person name="Thomas B.C."/>
            <person name="Singh A."/>
            <person name="Wilkins M.J."/>
            <person name="Karaoz U."/>
            <person name="Brodie E.L."/>
            <person name="Williams K.H."/>
            <person name="Hubbard S.S."/>
            <person name="Banfield J.F."/>
        </authorList>
    </citation>
    <scope>NUCLEOTIDE SEQUENCE [LARGE SCALE GENOMIC DNA]</scope>
</reference>
<protein>
    <recommendedName>
        <fullName evidence="3">Nucleotidyl transferase domain-containing protein</fullName>
    </recommendedName>
</protein>
<evidence type="ECO:0000259" key="3">
    <source>
        <dbReference type="Pfam" id="PF00483"/>
    </source>
</evidence>
<evidence type="ECO:0000313" key="4">
    <source>
        <dbReference type="EMBL" id="OGE83326.1"/>
    </source>
</evidence>
<name>A0A1F5P0C3_9BACT</name>
<dbReference type="InterPro" id="IPR029044">
    <property type="entry name" value="Nucleotide-diphossugar_trans"/>
</dbReference>
<keyword evidence="2" id="KW-0548">Nucleotidyltransferase</keyword>
<evidence type="ECO:0000256" key="1">
    <source>
        <dbReference type="ARBA" id="ARBA00022679"/>
    </source>
</evidence>
<dbReference type="AlphaFoldDB" id="A0A1F5P0C3"/>
<dbReference type="Gene3D" id="3.90.550.10">
    <property type="entry name" value="Spore Coat Polysaccharide Biosynthesis Protein SpsA, Chain A"/>
    <property type="match status" value="1"/>
</dbReference>
<gene>
    <name evidence="4" type="ORF">A2846_04985</name>
</gene>
<accession>A0A1F5P0C3</accession>
<comment type="caution">
    <text evidence="4">The sequence shown here is derived from an EMBL/GenBank/DDBJ whole genome shotgun (WGS) entry which is preliminary data.</text>
</comment>
<sequence>MQAVILAAGLGTRMGELTKSTPKPLLKIGGKTILEHNLDALPDEISEVILVVGFKGEQIREKFGSEYGGKKLVYAEQIELKGTAHALSVCHNLIHGRFLVFYGDDLYSKRDLEKLTKNPLGVLVWPLGEGEDNSVLQGGIVKVNEAGELIDIAERQPAREGVFVNTGAYVLDERFFKYPLVTAGIPANEFGLPQTMIQMVRDGVRFFVVPAEKWHKVASPEDLKA</sequence>
<dbReference type="SUPFAM" id="SSF53448">
    <property type="entry name" value="Nucleotide-diphospho-sugar transferases"/>
    <property type="match status" value="1"/>
</dbReference>
<dbReference type="CDD" id="cd04181">
    <property type="entry name" value="NTP_transferase"/>
    <property type="match status" value="1"/>
</dbReference>
<proteinExistence type="predicted"/>
<dbReference type="EMBL" id="MFEN01000047">
    <property type="protein sequence ID" value="OGE83326.1"/>
    <property type="molecule type" value="Genomic_DNA"/>
</dbReference>
<organism evidence="4 5">
    <name type="scientific">Candidatus Doudnabacteria bacterium RIFCSPHIGHO2_01_FULL_49_9</name>
    <dbReference type="NCBI Taxonomy" id="1817827"/>
    <lineage>
        <taxon>Bacteria</taxon>
        <taxon>Candidatus Doudnaibacteriota</taxon>
    </lineage>
</organism>
<dbReference type="InterPro" id="IPR005835">
    <property type="entry name" value="NTP_transferase_dom"/>
</dbReference>
<dbReference type="PANTHER" id="PTHR43584:SF8">
    <property type="entry name" value="N-ACETYLMURAMATE ALPHA-1-PHOSPHATE URIDYLYLTRANSFERASE"/>
    <property type="match status" value="1"/>
</dbReference>
<evidence type="ECO:0000313" key="5">
    <source>
        <dbReference type="Proteomes" id="UP000176339"/>
    </source>
</evidence>